<dbReference type="PANTHER" id="PTHR43201:SF5">
    <property type="entry name" value="MEDIUM-CHAIN ACYL-COA LIGASE ACSF2, MITOCHONDRIAL"/>
    <property type="match status" value="1"/>
</dbReference>
<dbReference type="SUPFAM" id="SSF56801">
    <property type="entry name" value="Acetyl-CoA synthetase-like"/>
    <property type="match status" value="1"/>
</dbReference>
<protein>
    <submittedName>
        <fullName evidence="5">Acyl-CoA synthetase (AMP-forming)/AMP-acid ligase II</fullName>
    </submittedName>
</protein>
<keyword evidence="6" id="KW-1185">Reference proteome</keyword>
<evidence type="ECO:0000259" key="4">
    <source>
        <dbReference type="Pfam" id="PF13193"/>
    </source>
</evidence>
<evidence type="ECO:0000259" key="3">
    <source>
        <dbReference type="Pfam" id="PF00501"/>
    </source>
</evidence>
<evidence type="ECO:0000256" key="1">
    <source>
        <dbReference type="ARBA" id="ARBA00006432"/>
    </source>
</evidence>
<dbReference type="AlphaFoldDB" id="A0A853C6I9"/>
<proteinExistence type="inferred from homology"/>
<feature type="domain" description="AMP-dependent synthetase/ligase" evidence="3">
    <location>
        <begin position="5"/>
        <end position="339"/>
    </location>
</feature>
<gene>
    <name evidence="5" type="ORF">HNR19_003585</name>
</gene>
<keyword evidence="2 5" id="KW-0436">Ligase</keyword>
<reference evidence="5 6" key="1">
    <citation type="submission" date="2020-07" db="EMBL/GenBank/DDBJ databases">
        <title>Sequencing the genomes of 1000 actinobacteria strains.</title>
        <authorList>
            <person name="Klenk H.-P."/>
        </authorList>
    </citation>
    <scope>NUCLEOTIDE SEQUENCE [LARGE SCALE GENOMIC DNA]</scope>
    <source>
        <strain evidence="5 6">DSM 103833</strain>
    </source>
</reference>
<feature type="domain" description="AMP-binding enzyme C-terminal" evidence="4">
    <location>
        <begin position="390"/>
        <end position="461"/>
    </location>
</feature>
<dbReference type="PANTHER" id="PTHR43201">
    <property type="entry name" value="ACYL-COA SYNTHETASE"/>
    <property type="match status" value="1"/>
</dbReference>
<dbReference type="CDD" id="cd04433">
    <property type="entry name" value="AFD_class_I"/>
    <property type="match status" value="1"/>
</dbReference>
<dbReference type="GO" id="GO:0006631">
    <property type="term" value="P:fatty acid metabolic process"/>
    <property type="evidence" value="ECO:0007669"/>
    <property type="project" value="TreeGrafter"/>
</dbReference>
<dbReference type="RefSeq" id="WP_179669196.1">
    <property type="nucleotide sequence ID" value="NZ_JACCFP010000001.1"/>
</dbReference>
<evidence type="ECO:0000313" key="6">
    <source>
        <dbReference type="Proteomes" id="UP000530424"/>
    </source>
</evidence>
<organism evidence="5 6">
    <name type="scientific">Nocardioides thalensis</name>
    <dbReference type="NCBI Taxonomy" id="1914755"/>
    <lineage>
        <taxon>Bacteria</taxon>
        <taxon>Bacillati</taxon>
        <taxon>Actinomycetota</taxon>
        <taxon>Actinomycetes</taxon>
        <taxon>Propionibacteriales</taxon>
        <taxon>Nocardioidaceae</taxon>
        <taxon>Nocardioides</taxon>
    </lineage>
</organism>
<evidence type="ECO:0000256" key="2">
    <source>
        <dbReference type="ARBA" id="ARBA00022598"/>
    </source>
</evidence>
<evidence type="ECO:0000313" key="5">
    <source>
        <dbReference type="EMBL" id="NYJ02887.1"/>
    </source>
</evidence>
<comment type="similarity">
    <text evidence="1">Belongs to the ATP-dependent AMP-binding enzyme family.</text>
</comment>
<dbReference type="InterPro" id="IPR020845">
    <property type="entry name" value="AMP-binding_CS"/>
</dbReference>
<dbReference type="InterPro" id="IPR000873">
    <property type="entry name" value="AMP-dep_synth/lig_dom"/>
</dbReference>
<dbReference type="Proteomes" id="UP000530424">
    <property type="component" value="Unassembled WGS sequence"/>
</dbReference>
<name>A0A853C6I9_9ACTN</name>
<dbReference type="PROSITE" id="PS00455">
    <property type="entry name" value="AMP_BINDING"/>
    <property type="match status" value="1"/>
</dbReference>
<sequence>MIRLLERAAQARPGQLALLPHRLTYGDLLADAQRVAAAFDARSITRVAIVEADAAWVFRLLAGAALAGVESCQYQPDTPVPKLATYLDALEHDVVVTSRPDLVPGLSGFLGGGTDRLPGVTVVRPQALLSSAPKPRAEDDDEALRPQPLLIRTTGTTGAPKAARHDWEVLARAVAQVEPRPEQRWLLAYGAHQFAGIQVLLHTLAAQATLVAPFPRQPRDGLQAITEHGVTCVSATPTYWRFLLAEARAGDVELPALEQITLGGEASPPDLLAELRERFPDARISQVYASTELGSITSVRDDRPGLDAASLFGPDNPDANLRVIDGELWVRPATEMQGYAGADEAESRTWAGEWRPTGDLVEVDGDRVLFRGRTSEVINVGGVKVHPLPVEQRVLALDGVAAARVFGRANRLTGSIVAVEVVPADGATLDEETLRRTVKDAVSDLPRAWHPRSIAIVDELATQGGKTVRRHDG</sequence>
<dbReference type="Gene3D" id="3.40.50.12780">
    <property type="entry name" value="N-terminal domain of ligase-like"/>
    <property type="match status" value="1"/>
</dbReference>
<comment type="caution">
    <text evidence="5">The sequence shown here is derived from an EMBL/GenBank/DDBJ whole genome shotgun (WGS) entry which is preliminary data.</text>
</comment>
<dbReference type="Pfam" id="PF00501">
    <property type="entry name" value="AMP-binding"/>
    <property type="match status" value="1"/>
</dbReference>
<dbReference type="EMBL" id="JACCFP010000001">
    <property type="protein sequence ID" value="NYJ02887.1"/>
    <property type="molecule type" value="Genomic_DNA"/>
</dbReference>
<dbReference type="Gene3D" id="3.30.300.30">
    <property type="match status" value="1"/>
</dbReference>
<dbReference type="Pfam" id="PF13193">
    <property type="entry name" value="AMP-binding_C"/>
    <property type="match status" value="1"/>
</dbReference>
<dbReference type="InterPro" id="IPR045851">
    <property type="entry name" value="AMP-bd_C_sf"/>
</dbReference>
<accession>A0A853C6I9</accession>
<dbReference type="GO" id="GO:0031956">
    <property type="term" value="F:medium-chain fatty acid-CoA ligase activity"/>
    <property type="evidence" value="ECO:0007669"/>
    <property type="project" value="TreeGrafter"/>
</dbReference>
<dbReference type="InterPro" id="IPR025110">
    <property type="entry name" value="AMP-bd_C"/>
</dbReference>
<dbReference type="InterPro" id="IPR042099">
    <property type="entry name" value="ANL_N_sf"/>
</dbReference>